<organism evidence="1 2">
    <name type="scientific">Batillaria attramentaria</name>
    <dbReference type="NCBI Taxonomy" id="370345"/>
    <lineage>
        <taxon>Eukaryota</taxon>
        <taxon>Metazoa</taxon>
        <taxon>Spiralia</taxon>
        <taxon>Lophotrochozoa</taxon>
        <taxon>Mollusca</taxon>
        <taxon>Gastropoda</taxon>
        <taxon>Caenogastropoda</taxon>
        <taxon>Sorbeoconcha</taxon>
        <taxon>Cerithioidea</taxon>
        <taxon>Batillariidae</taxon>
        <taxon>Batillaria</taxon>
    </lineage>
</organism>
<dbReference type="Proteomes" id="UP001519460">
    <property type="component" value="Unassembled WGS sequence"/>
</dbReference>
<evidence type="ECO:0000313" key="2">
    <source>
        <dbReference type="Proteomes" id="UP001519460"/>
    </source>
</evidence>
<dbReference type="AlphaFoldDB" id="A0ABD0M3W1"/>
<reference evidence="1 2" key="1">
    <citation type="journal article" date="2023" name="Sci. Data">
        <title>Genome assembly of the Korean intertidal mud-creeper Batillaria attramentaria.</title>
        <authorList>
            <person name="Patra A.K."/>
            <person name="Ho P.T."/>
            <person name="Jun S."/>
            <person name="Lee S.J."/>
            <person name="Kim Y."/>
            <person name="Won Y.J."/>
        </authorList>
    </citation>
    <scope>NUCLEOTIDE SEQUENCE [LARGE SCALE GENOMIC DNA]</scope>
    <source>
        <strain evidence="1">Wonlab-2016</strain>
    </source>
</reference>
<name>A0ABD0M3W1_9CAEN</name>
<protein>
    <submittedName>
        <fullName evidence="1">Uncharacterized protein</fullName>
    </submittedName>
</protein>
<gene>
    <name evidence="1" type="ORF">BaRGS_00002675</name>
</gene>
<accession>A0ABD0M3W1</accession>
<proteinExistence type="predicted"/>
<comment type="caution">
    <text evidence="1">The sequence shown here is derived from an EMBL/GenBank/DDBJ whole genome shotgun (WGS) entry which is preliminary data.</text>
</comment>
<evidence type="ECO:0000313" key="1">
    <source>
        <dbReference type="EMBL" id="KAK7505953.1"/>
    </source>
</evidence>
<sequence>MHVMAWRTTLSESASSRGMTIFWCLRDSWKERNQRINRDMKGKTLLRERGSLFDKAHGKVTREAVHGVKVFSPASEANVFPPSQLKAVGHVDVQKGALS</sequence>
<keyword evidence="2" id="KW-1185">Reference proteome</keyword>
<dbReference type="EMBL" id="JACVVK020000008">
    <property type="protein sequence ID" value="KAK7505953.1"/>
    <property type="molecule type" value="Genomic_DNA"/>
</dbReference>